<dbReference type="Proteomes" id="UP000010474">
    <property type="component" value="Chromosome"/>
</dbReference>
<dbReference type="KEGG" id="acy:Anacy_2255"/>
<evidence type="ECO:0000313" key="4">
    <source>
        <dbReference type="Proteomes" id="UP000010474"/>
    </source>
</evidence>
<keyword evidence="2" id="KW-0472">Membrane</keyword>
<feature type="transmembrane region" description="Helical" evidence="2">
    <location>
        <begin position="40"/>
        <end position="69"/>
    </location>
</feature>
<name>K9ZET8_ANACC</name>
<dbReference type="RefSeq" id="WP_015214349.1">
    <property type="nucleotide sequence ID" value="NC_019771.1"/>
</dbReference>
<keyword evidence="2" id="KW-0812">Transmembrane</keyword>
<dbReference type="HOGENOM" id="CLU_020118_0_0_3"/>
<accession>K9ZET8</accession>
<dbReference type="STRING" id="272123.Anacy_2255"/>
<dbReference type="EMBL" id="CP003659">
    <property type="protein sequence ID" value="AFZ57713.1"/>
    <property type="molecule type" value="Genomic_DNA"/>
</dbReference>
<sequence length="784" mass="88776">MAHNRRKLKPKAAQTNQHRADDTLEKMNQTSHKQPRWRSWLMSTLALTILLSSTGMIVGVGWISILYILNPEQISWLNEVLPKWAQIPLGKKDVSYTLPEIQLTLSKQKRIAGESLSLDNQQKKLFLLPVFQKRNNCQSDCQEIVELRVYALSKDLEFQFQQQKYYHLVTQLSVTGLTKTFVESALGENVSESETQEGSINLPLTEIKALENSTSPGFWFYLRGDITQDNDNKTAYGRIVHYNPQNRSLQQIISWKNPNGKLPKWQEVTGGGAKELVIDQTVGLEPHLQVYQVKPSKLVSNSLLLEAINLKKPESEDFGYKNSLLLARNGLWTPADAWLTSLVKERKKLYPEAAQAQIDFIRLHSQFTKIQADQSWASPSQQVLTYLLDGRWEQALQILIESPEKGREIYTLLKTDKGKLWHRTTVALRLNPTRRAVLAWAYLIFAVQRGEDRADSWIEGQANISQETLPYLQGLFAKLDEQVNNPHVSQIIGGVKKITQVNNADWRSIDPQADFKITDNQVWYQVEVSAFHNGTSWLSYPFSDLRLPKTQTSQFWTRVLGMRTDNSIQIVVWGSNGEQQINTATIKAVQMRGGVLRLLAVGDSITQNENSSIQPKPLALTSAALEWVQPAPIAIQELNRQNPQGVQAILPNVWRTLQQSGDIPSGQVPSLEKMKAQMGSWPVQMVDVTNDGNLDVVLTISGSAIASLTQPKNENLGNEDDKIRPRTLIFRANGKIIYNDFIFKSEQNLTAIAKLSSDQSLALLVESANTYNLKRWSETNQRFE</sequence>
<keyword evidence="4" id="KW-1185">Reference proteome</keyword>
<organism evidence="3 4">
    <name type="scientific">Anabaena cylindrica (strain ATCC 27899 / PCC 7122)</name>
    <dbReference type="NCBI Taxonomy" id="272123"/>
    <lineage>
        <taxon>Bacteria</taxon>
        <taxon>Bacillati</taxon>
        <taxon>Cyanobacteriota</taxon>
        <taxon>Cyanophyceae</taxon>
        <taxon>Nostocales</taxon>
        <taxon>Nostocaceae</taxon>
        <taxon>Anabaena</taxon>
    </lineage>
</organism>
<evidence type="ECO:0000256" key="1">
    <source>
        <dbReference type="SAM" id="MobiDB-lite"/>
    </source>
</evidence>
<reference evidence="4" key="1">
    <citation type="journal article" date="2013" name="Proc. Natl. Acad. Sci. U.S.A.">
        <title>Improving the coverage of the cyanobacterial phylum using diversity-driven genome sequencing.</title>
        <authorList>
            <person name="Shih P.M."/>
            <person name="Wu D."/>
            <person name="Latifi A."/>
            <person name="Axen S.D."/>
            <person name="Fewer D.P."/>
            <person name="Talla E."/>
            <person name="Calteau A."/>
            <person name="Cai F."/>
            <person name="Tandeau de Marsac N."/>
            <person name="Rippka R."/>
            <person name="Herdman M."/>
            <person name="Sivonen K."/>
            <person name="Coursin T."/>
            <person name="Laurent T."/>
            <person name="Goodwin L."/>
            <person name="Nolan M."/>
            <person name="Davenport K.W."/>
            <person name="Han C.S."/>
            <person name="Rubin E.M."/>
            <person name="Eisen J.A."/>
            <person name="Woyke T."/>
            <person name="Gugger M."/>
            <person name="Kerfeld C.A."/>
        </authorList>
    </citation>
    <scope>NUCLEOTIDE SEQUENCE [LARGE SCALE GENOMIC DNA]</scope>
    <source>
        <strain evidence="4">ATCC 27899 / PCC 7122</strain>
    </source>
</reference>
<evidence type="ECO:0000256" key="2">
    <source>
        <dbReference type="SAM" id="Phobius"/>
    </source>
</evidence>
<feature type="region of interest" description="Disordered" evidence="1">
    <location>
        <begin position="1"/>
        <end position="31"/>
    </location>
</feature>
<dbReference type="AlphaFoldDB" id="K9ZET8"/>
<dbReference type="OrthoDB" id="473580at2"/>
<proteinExistence type="predicted"/>
<protein>
    <submittedName>
        <fullName evidence="3">Uncharacterized protein</fullName>
    </submittedName>
</protein>
<dbReference type="PATRIC" id="fig|272123.3.peg.2458"/>
<dbReference type="eggNOG" id="ENOG502Z8G0">
    <property type="taxonomic scope" value="Bacteria"/>
</dbReference>
<feature type="compositionally biased region" description="Basic residues" evidence="1">
    <location>
        <begin position="1"/>
        <end position="10"/>
    </location>
</feature>
<evidence type="ECO:0000313" key="3">
    <source>
        <dbReference type="EMBL" id="AFZ57713.1"/>
    </source>
</evidence>
<keyword evidence="2" id="KW-1133">Transmembrane helix</keyword>
<gene>
    <name evidence="3" type="ordered locus">Anacy_2255</name>
</gene>